<dbReference type="InterPro" id="IPR003594">
    <property type="entry name" value="HATPase_dom"/>
</dbReference>
<dbReference type="SMART" id="SM00091">
    <property type="entry name" value="PAS"/>
    <property type="match status" value="1"/>
</dbReference>
<protein>
    <recommendedName>
        <fullName evidence="2">histidine kinase</fullName>
        <ecNumber evidence="2">2.7.13.3</ecNumber>
    </recommendedName>
</protein>
<evidence type="ECO:0000313" key="10">
    <source>
        <dbReference type="Proteomes" id="UP000002508"/>
    </source>
</evidence>
<keyword evidence="4 9" id="KW-0808">Transferase</keyword>
<sequence length="880" mass="97421">MKHVLNHWLQTQQNNLLQWWSHLHDVTTGSVAILSYLDPQRFARALTAAANGDDQSLRALFSELIADQSDADLPTLVRHLNQLHRIARTALLHDHADPATLDSLAQLFEHALVTLAEVWSEHTNQLIHEREFIAASLDAASAAADQRALQLKALNDISQRLSATLDHDALIEIVIDSLHRLTDAYHVALWLTDSDRRFRVVACRGSTEGPSVGYVLPETNPVIQAAFTGTSGTFWPTAPTDPSHQWLLAGCSVLVIPMTGGEGVIGAVTLQERHNPLDLRFMQDLAQSIASQAAIALQNADLYHTIRTLNAELEQRVIERTHELEEEKDRLATLHAIASEVNRSLDLDLILNNSLEMLAHIVQAEHASILLTEEESPSLLATRAILGRKVTPDNTVRFAIGQGIAGWAAQHGQTVLVNDVQQDDRWVTIPGSNRKREGSMIAVPLFVQGEVLGVMTLSHSRPNFFHEGHVRLLNACAGTIAIGINNAKLYRMIIDESNRRSELLERQQRETSQITAILQSLLDGVLVCDIHGSILSVNQAAGRILHRPIEELLLWNMHDLIQHCLSTHAADLPLEELFRRPLTTDGTPRTFSTTTTIGNATINVSLSPVLNENDRTLGALLVLRDITREVEADRMKNEFIGTMSHELRTPMTAIKGFTQLLAMGGLGQLNDTQREFVNTIYNNTERMINLINDVLEITKIESGSIELEWRSLHLAEALSGVIAELQSHISQRQHQLTISIPPGLPLIRADAMRLHQILYHVLLNAVKYTPAGGKITIAAREILNVDFPEPVRSILHTNHRYLLLSISDTGVGIRPEDLPRIFDRFFRAENPLKVEAGGTGLGLSIVKPLVQLLGGHIWVESTVGQGSTFYIALPVAAERA</sequence>
<dbReference type="GO" id="GO:0005886">
    <property type="term" value="C:plasma membrane"/>
    <property type="evidence" value="ECO:0007669"/>
    <property type="project" value="TreeGrafter"/>
</dbReference>
<feature type="domain" description="PAS" evidence="8">
    <location>
        <begin position="510"/>
        <end position="553"/>
    </location>
</feature>
<dbReference type="RefSeq" id="WP_015941955.1">
    <property type="nucleotide sequence ID" value="NC_011831.1"/>
</dbReference>
<feature type="domain" description="Histidine kinase" evidence="7">
    <location>
        <begin position="642"/>
        <end position="877"/>
    </location>
</feature>
<dbReference type="InterPro" id="IPR000014">
    <property type="entry name" value="PAS"/>
</dbReference>
<comment type="catalytic activity">
    <reaction evidence="1">
        <text>ATP + protein L-histidine = ADP + protein N-phospho-L-histidine.</text>
        <dbReference type="EC" id="2.7.13.3"/>
    </reaction>
</comment>
<evidence type="ECO:0000313" key="9">
    <source>
        <dbReference type="EMBL" id="ACL26108.1"/>
    </source>
</evidence>
<dbReference type="GO" id="GO:0000155">
    <property type="term" value="F:phosphorelay sensor kinase activity"/>
    <property type="evidence" value="ECO:0007669"/>
    <property type="project" value="InterPro"/>
</dbReference>
<dbReference type="CDD" id="cd00130">
    <property type="entry name" value="PAS"/>
    <property type="match status" value="1"/>
</dbReference>
<dbReference type="SMART" id="SM00387">
    <property type="entry name" value="HATPase_c"/>
    <property type="match status" value="1"/>
</dbReference>
<evidence type="ECO:0000256" key="6">
    <source>
        <dbReference type="ARBA" id="ARBA00023012"/>
    </source>
</evidence>
<dbReference type="InterPro" id="IPR035965">
    <property type="entry name" value="PAS-like_dom_sf"/>
</dbReference>
<dbReference type="EC" id="2.7.13.3" evidence="2"/>
<dbReference type="InterPro" id="IPR036890">
    <property type="entry name" value="HATPase_C_sf"/>
</dbReference>
<dbReference type="Pfam" id="PF13492">
    <property type="entry name" value="GAF_3"/>
    <property type="match status" value="1"/>
</dbReference>
<evidence type="ECO:0000259" key="8">
    <source>
        <dbReference type="PROSITE" id="PS50112"/>
    </source>
</evidence>
<dbReference type="SUPFAM" id="SSF55874">
    <property type="entry name" value="ATPase domain of HSP90 chaperone/DNA topoisomerase II/histidine kinase"/>
    <property type="match status" value="1"/>
</dbReference>
<dbReference type="FunFam" id="1.10.287.130:FF:000113">
    <property type="entry name" value="PAS/PAC sensor hybrid histidine kinase"/>
    <property type="match status" value="1"/>
</dbReference>
<dbReference type="Pfam" id="PF02518">
    <property type="entry name" value="HATPase_c"/>
    <property type="match status" value="1"/>
</dbReference>
<dbReference type="SMART" id="SM00065">
    <property type="entry name" value="GAF"/>
    <property type="match status" value="2"/>
</dbReference>
<keyword evidence="6" id="KW-0902">Two-component regulatory system</keyword>
<dbReference type="eggNOG" id="COG2203">
    <property type="taxonomic scope" value="Bacteria"/>
</dbReference>
<dbReference type="PANTHER" id="PTHR43047">
    <property type="entry name" value="TWO-COMPONENT HISTIDINE PROTEIN KINASE"/>
    <property type="match status" value="1"/>
</dbReference>
<gene>
    <name evidence="9" type="ordered locus">Cagg_3250</name>
</gene>
<dbReference type="InterPro" id="IPR005467">
    <property type="entry name" value="His_kinase_dom"/>
</dbReference>
<dbReference type="SUPFAM" id="SSF47384">
    <property type="entry name" value="Homodimeric domain of signal transducing histidine kinase"/>
    <property type="match status" value="1"/>
</dbReference>
<dbReference type="PANTHER" id="PTHR43047:SF72">
    <property type="entry name" value="OSMOSENSING HISTIDINE PROTEIN KINASE SLN1"/>
    <property type="match status" value="1"/>
</dbReference>
<evidence type="ECO:0000256" key="1">
    <source>
        <dbReference type="ARBA" id="ARBA00000085"/>
    </source>
</evidence>
<dbReference type="Gene3D" id="3.30.565.10">
    <property type="entry name" value="Histidine kinase-like ATPase, C-terminal domain"/>
    <property type="match status" value="1"/>
</dbReference>
<evidence type="ECO:0000256" key="4">
    <source>
        <dbReference type="ARBA" id="ARBA00022679"/>
    </source>
</evidence>
<dbReference type="HOGENOM" id="CLU_014916_0_0_0"/>
<dbReference type="PRINTS" id="PR00344">
    <property type="entry name" value="BCTRLSENSOR"/>
</dbReference>
<dbReference type="SUPFAM" id="SSF55785">
    <property type="entry name" value="PYP-like sensor domain (PAS domain)"/>
    <property type="match status" value="1"/>
</dbReference>
<dbReference type="Pfam" id="PF00512">
    <property type="entry name" value="HisKA"/>
    <property type="match status" value="1"/>
</dbReference>
<evidence type="ECO:0000256" key="3">
    <source>
        <dbReference type="ARBA" id="ARBA00022553"/>
    </source>
</evidence>
<dbReference type="GO" id="GO:0006355">
    <property type="term" value="P:regulation of DNA-templated transcription"/>
    <property type="evidence" value="ECO:0007669"/>
    <property type="project" value="InterPro"/>
</dbReference>
<organism evidence="9 10">
    <name type="scientific">Chloroflexus aggregans (strain MD-66 / DSM 9485)</name>
    <dbReference type="NCBI Taxonomy" id="326427"/>
    <lineage>
        <taxon>Bacteria</taxon>
        <taxon>Bacillati</taxon>
        <taxon>Chloroflexota</taxon>
        <taxon>Chloroflexia</taxon>
        <taxon>Chloroflexales</taxon>
        <taxon>Chloroflexineae</taxon>
        <taxon>Chloroflexaceae</taxon>
        <taxon>Chloroflexus</taxon>
    </lineage>
</organism>
<proteinExistence type="predicted"/>
<reference evidence="9" key="1">
    <citation type="submission" date="2008-12" db="EMBL/GenBank/DDBJ databases">
        <title>Complete sequence of Chloroflexus aggregans DSM 9485.</title>
        <authorList>
            <consortium name="US DOE Joint Genome Institute"/>
            <person name="Lucas S."/>
            <person name="Copeland A."/>
            <person name="Lapidus A."/>
            <person name="Glavina del Rio T."/>
            <person name="Dalin E."/>
            <person name="Tice H."/>
            <person name="Pitluck S."/>
            <person name="Foster B."/>
            <person name="Larimer F."/>
            <person name="Land M."/>
            <person name="Hauser L."/>
            <person name="Kyrpides N."/>
            <person name="Mikhailova N."/>
            <person name="Bryant D."/>
            <person name="Richardson P."/>
        </authorList>
    </citation>
    <scope>NUCLEOTIDE SEQUENCE</scope>
    <source>
        <strain evidence="9">DSM 9485</strain>
    </source>
</reference>
<dbReference type="CDD" id="cd00082">
    <property type="entry name" value="HisKA"/>
    <property type="match status" value="1"/>
</dbReference>
<keyword evidence="3" id="KW-0597">Phosphoprotein</keyword>
<dbReference type="Gene3D" id="1.10.287.130">
    <property type="match status" value="1"/>
</dbReference>
<dbReference type="InterPro" id="IPR003018">
    <property type="entry name" value="GAF"/>
</dbReference>
<dbReference type="Proteomes" id="UP000002508">
    <property type="component" value="Chromosome"/>
</dbReference>
<dbReference type="KEGG" id="cag:Cagg_3250"/>
<dbReference type="Pfam" id="PF00989">
    <property type="entry name" value="PAS"/>
    <property type="match status" value="1"/>
</dbReference>
<dbReference type="Gene3D" id="3.30.450.20">
    <property type="entry name" value="PAS domain"/>
    <property type="match status" value="1"/>
</dbReference>
<dbReference type="STRING" id="326427.Cagg_3250"/>
<dbReference type="eggNOG" id="COG5002">
    <property type="taxonomic scope" value="Bacteria"/>
</dbReference>
<dbReference type="EMBL" id="CP001337">
    <property type="protein sequence ID" value="ACL26108.1"/>
    <property type="molecule type" value="Genomic_DNA"/>
</dbReference>
<dbReference type="InterPro" id="IPR029016">
    <property type="entry name" value="GAF-like_dom_sf"/>
</dbReference>
<dbReference type="GO" id="GO:0009927">
    <property type="term" value="F:histidine phosphotransfer kinase activity"/>
    <property type="evidence" value="ECO:0007669"/>
    <property type="project" value="TreeGrafter"/>
</dbReference>
<dbReference type="SMART" id="SM00388">
    <property type="entry name" value="HisKA"/>
    <property type="match status" value="1"/>
</dbReference>
<name>B8G854_CHLAD</name>
<dbReference type="AlphaFoldDB" id="B8G854"/>
<evidence type="ECO:0000259" key="7">
    <source>
        <dbReference type="PROSITE" id="PS50109"/>
    </source>
</evidence>
<accession>B8G854</accession>
<dbReference type="Gene3D" id="3.30.450.40">
    <property type="match status" value="2"/>
</dbReference>
<dbReference type="SUPFAM" id="SSF55781">
    <property type="entry name" value="GAF domain-like"/>
    <property type="match status" value="2"/>
</dbReference>
<dbReference type="FunFam" id="3.30.565.10:FF:000049">
    <property type="entry name" value="Two-component sensor histidine kinase"/>
    <property type="match status" value="1"/>
</dbReference>
<dbReference type="InterPro" id="IPR036097">
    <property type="entry name" value="HisK_dim/P_sf"/>
</dbReference>
<dbReference type="PROSITE" id="PS50112">
    <property type="entry name" value="PAS"/>
    <property type="match status" value="1"/>
</dbReference>
<dbReference type="InterPro" id="IPR004358">
    <property type="entry name" value="Sig_transdc_His_kin-like_C"/>
</dbReference>
<dbReference type="OrthoDB" id="9777816at2"/>
<dbReference type="InterPro" id="IPR013767">
    <property type="entry name" value="PAS_fold"/>
</dbReference>
<dbReference type="Pfam" id="PF13185">
    <property type="entry name" value="GAF_2"/>
    <property type="match status" value="1"/>
</dbReference>
<evidence type="ECO:0000256" key="2">
    <source>
        <dbReference type="ARBA" id="ARBA00012438"/>
    </source>
</evidence>
<dbReference type="PROSITE" id="PS50109">
    <property type="entry name" value="HIS_KIN"/>
    <property type="match status" value="1"/>
</dbReference>
<keyword evidence="10" id="KW-1185">Reference proteome</keyword>
<evidence type="ECO:0000256" key="5">
    <source>
        <dbReference type="ARBA" id="ARBA00022777"/>
    </source>
</evidence>
<dbReference type="InterPro" id="IPR003661">
    <property type="entry name" value="HisK_dim/P_dom"/>
</dbReference>
<keyword evidence="5 9" id="KW-0418">Kinase</keyword>